<dbReference type="OrthoDB" id="1848122at2759"/>
<evidence type="ECO:0000259" key="3">
    <source>
        <dbReference type="Pfam" id="PF14432"/>
    </source>
</evidence>
<feature type="repeat" description="PPR" evidence="2">
    <location>
        <begin position="304"/>
        <end position="338"/>
    </location>
</feature>
<dbReference type="Pfam" id="PF13041">
    <property type="entry name" value="PPR_2"/>
    <property type="match status" value="1"/>
</dbReference>
<name>A0A9D4V9N5_ADICA</name>
<protein>
    <recommendedName>
        <fullName evidence="3">DYW domain-containing protein</fullName>
    </recommendedName>
</protein>
<sequence length="618" mass="69320">MASVIQNPFLLRGHKTREADGGDRLPHFASPHSKDAMHAENSWNWSSLQALESNHVTSVVLSDRHRVAWKNSASISVEELRKTCIHGNLGQAIQQVSHLAQEGVYIPEDSILQLILRCINERDLASGCKSLRIQLDIVQCGLDTEVFVGSTLIDMYAKHIHATLVEGGFDLDTCVSNALMDMYLGCNHLQDAYKVFNKISNRDVISWSTLMAGSAELEDGEVVLQHYMAMLDEGIKPSVVTFISLLRACSSIAALEHGQYFHAQSVLSGFDLDVYISSALIHMYSSCGCLKEAHIVFHRLNEYDAGVWSAMITCYAQNNNYQEAFLYFESMQRSGLKLDSVTFLCILSACNRAGLVQEGRLHLMAMRDRHHLFPSLEHLNCMVDLLGNANLLNEARDLLETIPFWPNIVGWISLLSSCKRHINVDIGRQCFDYIVTLDKRNVASYVLMSNIYFSCGMTKYGQAIDELRMIANGWKKPGKAFIEVNKEIYSFVVGDRDCPESEAIYNNLKRLKTQMKMEESKVLVGSELKGISVEAEEDGLCGHCEKLALSFGLLHTPRGTTIRISKNLRMCAVCHMDTQFISKAEKREIIIVDSCLVHHFQDGLCQCNMYGVTYGGEI</sequence>
<dbReference type="Pfam" id="PF14432">
    <property type="entry name" value="DYW_deaminase"/>
    <property type="match status" value="1"/>
</dbReference>
<feature type="repeat" description="PPR" evidence="2">
    <location>
        <begin position="203"/>
        <end position="237"/>
    </location>
</feature>
<evidence type="ECO:0000256" key="2">
    <source>
        <dbReference type="PROSITE-ProRule" id="PRU00708"/>
    </source>
</evidence>
<dbReference type="Proteomes" id="UP000886520">
    <property type="component" value="Chromosome 2"/>
</dbReference>
<dbReference type="GO" id="GO:0009451">
    <property type="term" value="P:RNA modification"/>
    <property type="evidence" value="ECO:0007669"/>
    <property type="project" value="InterPro"/>
</dbReference>
<feature type="domain" description="DYW" evidence="3">
    <location>
        <begin position="530"/>
        <end position="609"/>
    </location>
</feature>
<dbReference type="FunFam" id="1.25.40.10:FF:000090">
    <property type="entry name" value="Pentatricopeptide repeat-containing protein, chloroplastic"/>
    <property type="match status" value="1"/>
</dbReference>
<proteinExistence type="predicted"/>
<dbReference type="PANTHER" id="PTHR47926">
    <property type="entry name" value="PENTATRICOPEPTIDE REPEAT-CONTAINING PROTEIN"/>
    <property type="match status" value="1"/>
</dbReference>
<dbReference type="GO" id="GO:0003723">
    <property type="term" value="F:RNA binding"/>
    <property type="evidence" value="ECO:0007669"/>
    <property type="project" value="InterPro"/>
</dbReference>
<evidence type="ECO:0000313" key="5">
    <source>
        <dbReference type="Proteomes" id="UP000886520"/>
    </source>
</evidence>
<dbReference type="AlphaFoldDB" id="A0A9D4V9N5"/>
<dbReference type="Pfam" id="PF13812">
    <property type="entry name" value="PPR_3"/>
    <property type="match status" value="1"/>
</dbReference>
<dbReference type="InterPro" id="IPR032867">
    <property type="entry name" value="DYW_dom"/>
</dbReference>
<accession>A0A9D4V9N5</accession>
<dbReference type="NCBIfam" id="TIGR00756">
    <property type="entry name" value="PPR"/>
    <property type="match status" value="1"/>
</dbReference>
<dbReference type="PROSITE" id="PS51375">
    <property type="entry name" value="PPR"/>
    <property type="match status" value="2"/>
</dbReference>
<gene>
    <name evidence="4" type="ORF">GOP47_0001812</name>
</gene>
<evidence type="ECO:0000256" key="1">
    <source>
        <dbReference type="ARBA" id="ARBA00022737"/>
    </source>
</evidence>
<keyword evidence="1" id="KW-0677">Repeat</keyword>
<dbReference type="GO" id="GO:0008270">
    <property type="term" value="F:zinc ion binding"/>
    <property type="evidence" value="ECO:0007669"/>
    <property type="project" value="InterPro"/>
</dbReference>
<dbReference type="EMBL" id="JABFUD020000003">
    <property type="protein sequence ID" value="KAI5082069.1"/>
    <property type="molecule type" value="Genomic_DNA"/>
</dbReference>
<dbReference type="InterPro" id="IPR002885">
    <property type="entry name" value="PPR_rpt"/>
</dbReference>
<reference evidence="4" key="1">
    <citation type="submission" date="2021-01" db="EMBL/GenBank/DDBJ databases">
        <title>Adiantum capillus-veneris genome.</title>
        <authorList>
            <person name="Fang Y."/>
            <person name="Liao Q."/>
        </authorList>
    </citation>
    <scope>NUCLEOTIDE SEQUENCE</scope>
    <source>
        <strain evidence="4">H3</strain>
        <tissue evidence="4">Leaf</tissue>
    </source>
</reference>
<dbReference type="InterPro" id="IPR046960">
    <property type="entry name" value="PPR_At4g14850-like_plant"/>
</dbReference>
<evidence type="ECO:0000313" key="4">
    <source>
        <dbReference type="EMBL" id="KAI5082069.1"/>
    </source>
</evidence>
<organism evidence="4 5">
    <name type="scientific">Adiantum capillus-veneris</name>
    <name type="common">Maidenhair fern</name>
    <dbReference type="NCBI Taxonomy" id="13818"/>
    <lineage>
        <taxon>Eukaryota</taxon>
        <taxon>Viridiplantae</taxon>
        <taxon>Streptophyta</taxon>
        <taxon>Embryophyta</taxon>
        <taxon>Tracheophyta</taxon>
        <taxon>Polypodiopsida</taxon>
        <taxon>Polypodiidae</taxon>
        <taxon>Polypodiales</taxon>
        <taxon>Pteridineae</taxon>
        <taxon>Pteridaceae</taxon>
        <taxon>Vittarioideae</taxon>
        <taxon>Adiantum</taxon>
    </lineage>
</organism>
<dbReference type="InterPro" id="IPR011990">
    <property type="entry name" value="TPR-like_helical_dom_sf"/>
</dbReference>
<dbReference type="Gene3D" id="1.25.40.10">
    <property type="entry name" value="Tetratricopeptide repeat domain"/>
    <property type="match status" value="3"/>
</dbReference>
<keyword evidence="5" id="KW-1185">Reference proteome</keyword>
<dbReference type="Pfam" id="PF01535">
    <property type="entry name" value="PPR"/>
    <property type="match status" value="1"/>
</dbReference>
<comment type="caution">
    <text evidence="4">The sequence shown here is derived from an EMBL/GenBank/DDBJ whole genome shotgun (WGS) entry which is preliminary data.</text>
</comment>